<dbReference type="CDD" id="cd17321">
    <property type="entry name" value="MFS_MMR_MDR_like"/>
    <property type="match status" value="1"/>
</dbReference>
<dbReference type="Pfam" id="PF07690">
    <property type="entry name" value="MFS_1"/>
    <property type="match status" value="1"/>
</dbReference>
<dbReference type="InterPro" id="IPR011701">
    <property type="entry name" value="MFS"/>
</dbReference>
<comment type="subcellular location">
    <subcellularLocation>
        <location evidence="1">Cell membrane</location>
        <topology evidence="1">Multi-pass membrane protein</topology>
    </subcellularLocation>
</comment>
<feature type="transmembrane region" description="Helical" evidence="6">
    <location>
        <begin position="155"/>
        <end position="175"/>
    </location>
</feature>
<name>A0ABW7AXU7_9ACTN</name>
<reference evidence="8 9" key="1">
    <citation type="submission" date="2024-10" db="EMBL/GenBank/DDBJ databases">
        <authorList>
            <person name="Topkara A.R."/>
            <person name="Saygin H."/>
        </authorList>
    </citation>
    <scope>NUCLEOTIDE SEQUENCE [LARGE SCALE GENOMIC DNA]</scope>
    <source>
        <strain evidence="8 9">M3C6</strain>
    </source>
</reference>
<evidence type="ECO:0000313" key="9">
    <source>
        <dbReference type="Proteomes" id="UP001603978"/>
    </source>
</evidence>
<keyword evidence="9" id="KW-1185">Reference proteome</keyword>
<feature type="transmembrane region" description="Helical" evidence="6">
    <location>
        <begin position="70"/>
        <end position="90"/>
    </location>
</feature>
<dbReference type="Gene3D" id="1.20.1250.20">
    <property type="entry name" value="MFS general substrate transporter like domains"/>
    <property type="match status" value="1"/>
</dbReference>
<feature type="region of interest" description="Disordered" evidence="5">
    <location>
        <begin position="519"/>
        <end position="570"/>
    </location>
</feature>
<dbReference type="RefSeq" id="WP_393177730.1">
    <property type="nucleotide sequence ID" value="NZ_JBICRM010000076.1"/>
</dbReference>
<evidence type="ECO:0000313" key="8">
    <source>
        <dbReference type="EMBL" id="MFG1711191.1"/>
    </source>
</evidence>
<sequence length="570" mass="58831">MVVRVPADRYPKVFMTAPPTLPKFRQQLILAVLMVCSLLIWLDNTVLSITLETLADPVRGLGASPAELQWATGAYTLVFATLMFTAGALGDSFGHRNVLAIGLVIFAGASIWAAYAGDAGQLIAARAAMGVGAALIMPANFAILLWTFTGPGRATAIAISSTSTGVGMAAGPVMAGLLLSHFWWGSVFLVNVPIVVVALAGIVLLVPNFRSPTVRPLDPAGILLSISGLAALTYGLIRAGQVDAWSRPDVWAPIAVGLVLVAAFVLVELRTKEPSFDPRMLAQRVFGGGNVSMALLLFSVAAVTFYNAFYMQGALGYSPMKAGLANVPTAVGAVVGAPLGARLVRRWSLRPVAVPALTVAAFSMGAVGFLDLHTPLVWIEILLLAQGLSVGMVMAPVTGALISSLPLERSGAGSAVTNTARQAGSVIGIAVGGTIMSIAYRGAIEPSLSDVPEALQDSARVSAEQARHVAAALDRPALAQAADHAFIHAMHVGAVWIMLIALFAVAVLVYALRPVGRLTGSAQKPDDGRGSSRSAAGAAPRAGTDNQSTNAGAGIDSHTRTPAPVPRPDA</sequence>
<evidence type="ECO:0000256" key="6">
    <source>
        <dbReference type="SAM" id="Phobius"/>
    </source>
</evidence>
<feature type="transmembrane region" description="Helical" evidence="6">
    <location>
        <begin position="322"/>
        <end position="340"/>
    </location>
</feature>
<feature type="transmembrane region" description="Helical" evidence="6">
    <location>
        <begin position="217"/>
        <end position="238"/>
    </location>
</feature>
<evidence type="ECO:0000256" key="5">
    <source>
        <dbReference type="SAM" id="MobiDB-lite"/>
    </source>
</evidence>
<proteinExistence type="predicted"/>
<evidence type="ECO:0000256" key="3">
    <source>
        <dbReference type="ARBA" id="ARBA00022989"/>
    </source>
</evidence>
<feature type="domain" description="Major facilitator superfamily (MFS) profile" evidence="7">
    <location>
        <begin position="29"/>
        <end position="517"/>
    </location>
</feature>
<feature type="transmembrane region" description="Helical" evidence="6">
    <location>
        <begin position="127"/>
        <end position="148"/>
    </location>
</feature>
<dbReference type="Proteomes" id="UP001603978">
    <property type="component" value="Unassembled WGS sequence"/>
</dbReference>
<feature type="transmembrane region" description="Helical" evidence="6">
    <location>
        <begin position="290"/>
        <end position="310"/>
    </location>
</feature>
<feature type="transmembrane region" description="Helical" evidence="6">
    <location>
        <begin position="250"/>
        <end position="269"/>
    </location>
</feature>
<organism evidence="8 9">
    <name type="scientific">Nonomuraea marmarensis</name>
    <dbReference type="NCBI Taxonomy" id="3351344"/>
    <lineage>
        <taxon>Bacteria</taxon>
        <taxon>Bacillati</taxon>
        <taxon>Actinomycetota</taxon>
        <taxon>Actinomycetes</taxon>
        <taxon>Streptosporangiales</taxon>
        <taxon>Streptosporangiaceae</taxon>
        <taxon>Nonomuraea</taxon>
    </lineage>
</organism>
<feature type="transmembrane region" description="Helical" evidence="6">
    <location>
        <begin position="97"/>
        <end position="115"/>
    </location>
</feature>
<keyword evidence="4 6" id="KW-0472">Membrane</keyword>
<feature type="transmembrane region" description="Helical" evidence="6">
    <location>
        <begin position="493"/>
        <end position="512"/>
    </location>
</feature>
<evidence type="ECO:0000256" key="1">
    <source>
        <dbReference type="ARBA" id="ARBA00004651"/>
    </source>
</evidence>
<dbReference type="InterPro" id="IPR036259">
    <property type="entry name" value="MFS_trans_sf"/>
</dbReference>
<dbReference type="PROSITE" id="PS50850">
    <property type="entry name" value="MFS"/>
    <property type="match status" value="1"/>
</dbReference>
<protein>
    <submittedName>
        <fullName evidence="8">MFS transporter</fullName>
    </submittedName>
</protein>
<feature type="transmembrane region" description="Helical" evidence="6">
    <location>
        <begin position="28"/>
        <end position="50"/>
    </location>
</feature>
<dbReference type="EMBL" id="JBICRM010000076">
    <property type="protein sequence ID" value="MFG1711191.1"/>
    <property type="molecule type" value="Genomic_DNA"/>
</dbReference>
<dbReference type="PANTHER" id="PTHR42718">
    <property type="entry name" value="MAJOR FACILITATOR SUPERFAMILY MULTIDRUG TRANSPORTER MFSC"/>
    <property type="match status" value="1"/>
</dbReference>
<dbReference type="PANTHER" id="PTHR42718:SF42">
    <property type="entry name" value="EXPORT PROTEIN"/>
    <property type="match status" value="1"/>
</dbReference>
<keyword evidence="3 6" id="KW-1133">Transmembrane helix</keyword>
<comment type="caution">
    <text evidence="8">The sequence shown here is derived from an EMBL/GenBank/DDBJ whole genome shotgun (WGS) entry which is preliminary data.</text>
</comment>
<feature type="compositionally biased region" description="Low complexity" evidence="5">
    <location>
        <begin position="531"/>
        <end position="543"/>
    </location>
</feature>
<feature type="transmembrane region" description="Helical" evidence="6">
    <location>
        <begin position="423"/>
        <end position="443"/>
    </location>
</feature>
<accession>A0ABW7AXU7</accession>
<evidence type="ECO:0000259" key="7">
    <source>
        <dbReference type="PROSITE" id="PS50850"/>
    </source>
</evidence>
<feature type="transmembrane region" description="Helical" evidence="6">
    <location>
        <begin position="181"/>
        <end position="205"/>
    </location>
</feature>
<dbReference type="InterPro" id="IPR020846">
    <property type="entry name" value="MFS_dom"/>
</dbReference>
<feature type="transmembrane region" description="Helical" evidence="6">
    <location>
        <begin position="352"/>
        <end position="370"/>
    </location>
</feature>
<feature type="transmembrane region" description="Helical" evidence="6">
    <location>
        <begin position="376"/>
        <end position="402"/>
    </location>
</feature>
<evidence type="ECO:0000256" key="2">
    <source>
        <dbReference type="ARBA" id="ARBA00022692"/>
    </source>
</evidence>
<dbReference type="Gene3D" id="1.20.1720.10">
    <property type="entry name" value="Multidrug resistance protein D"/>
    <property type="match status" value="1"/>
</dbReference>
<keyword evidence="2 6" id="KW-0812">Transmembrane</keyword>
<gene>
    <name evidence="8" type="ORF">ACFLIM_49375</name>
</gene>
<evidence type="ECO:0000256" key="4">
    <source>
        <dbReference type="ARBA" id="ARBA00023136"/>
    </source>
</evidence>
<dbReference type="SUPFAM" id="SSF103473">
    <property type="entry name" value="MFS general substrate transporter"/>
    <property type="match status" value="1"/>
</dbReference>